<dbReference type="EC" id="4.1.99.17" evidence="13"/>
<organism evidence="13">
    <name type="scientific">hydrothermal vent metagenome</name>
    <dbReference type="NCBI Taxonomy" id="652676"/>
    <lineage>
        <taxon>unclassified sequences</taxon>
        <taxon>metagenomes</taxon>
        <taxon>ecological metagenomes</taxon>
    </lineage>
</organism>
<proteinExistence type="inferred from homology"/>
<keyword evidence="10 13" id="KW-0456">Lyase</keyword>
<evidence type="ECO:0000256" key="2">
    <source>
        <dbReference type="ARBA" id="ARBA00003175"/>
    </source>
</evidence>
<dbReference type="GO" id="GO:0009228">
    <property type="term" value="P:thiamine biosynthetic process"/>
    <property type="evidence" value="ECO:0007669"/>
    <property type="project" value="UniProtKB-KW"/>
</dbReference>
<dbReference type="NCBIfam" id="NF009895">
    <property type="entry name" value="PRK13352.1"/>
    <property type="match status" value="1"/>
</dbReference>
<sequence length="630" mass="70593">MSAIPQEFIDRAAQLSSDSTKPLDGSKKIYVEGSRPDIQVPMREIHLEDTASSFGAERNPPIPVYDTSGPYTDPDVQIDLLKGLNDVRSIWIEERADTEDLAGPTSDFGQQRQSDPELANLRFEHIRTPRRAKEGKNVSQMHYAKQGIITPEMEYIAIRESMKLQELRNDPEYQKVLMQHPGQSFGANLPEEITAEFVRKEVASGRAIIPANINHPEVEPMVIGRNFLVKINGNLGNSAVTSSITEEVEKMVWGIRWGSDTIMDLSTGKNIHETREWILRNAPVPIGTVPIYQALEKVGGVAEDLTWEIFKDTLIEQAEQGVDYFTIHAGVRLKYVPMTAKRVTGIVSRGGSIMAKWCLAHHEESFLYTHFEEICEIMKAYDVSFSLGDGLRPGSLADANDEAQFGELETLGELTQIAWKHDVQVMIEGPGHVPMQMIKENMDKELEDCFEAPFYTLGPLTTDIAPGYDHITSGIGAAQIGWYGCAMLCYVTPKEHLGLPNKEDVRIGIITYKISAHAADLAKGHPGAQIRDNAMSKARFEFRWEDQFHLALDPERAREYHDETMPKDAHKVAHFCSMCGPKFCSMKISQDVRDYAAKEGIGNIEIAFDKGMQEKAEEFKNKGSELYSKA</sequence>
<keyword evidence="8" id="KW-0408">Iron</keyword>
<evidence type="ECO:0000256" key="7">
    <source>
        <dbReference type="ARBA" id="ARBA00022977"/>
    </source>
</evidence>
<feature type="region of interest" description="Disordered" evidence="11">
    <location>
        <begin position="9"/>
        <end position="28"/>
    </location>
</feature>
<dbReference type="NCBIfam" id="TIGR00190">
    <property type="entry name" value="thiC"/>
    <property type="match status" value="1"/>
</dbReference>
<keyword evidence="6" id="KW-0862">Zinc</keyword>
<evidence type="ECO:0000256" key="5">
    <source>
        <dbReference type="ARBA" id="ARBA00022723"/>
    </source>
</evidence>
<evidence type="ECO:0000259" key="12">
    <source>
        <dbReference type="Pfam" id="PF13667"/>
    </source>
</evidence>
<evidence type="ECO:0000256" key="4">
    <source>
        <dbReference type="ARBA" id="ARBA00022691"/>
    </source>
</evidence>
<evidence type="ECO:0000256" key="10">
    <source>
        <dbReference type="ARBA" id="ARBA00023239"/>
    </source>
</evidence>
<evidence type="ECO:0000256" key="6">
    <source>
        <dbReference type="ARBA" id="ARBA00022833"/>
    </source>
</evidence>
<dbReference type="SFLD" id="SFLDS00113">
    <property type="entry name" value="Radical_SAM_Phosphomethylpyrim"/>
    <property type="match status" value="1"/>
</dbReference>
<feature type="domain" description="ThiC-associated" evidence="12">
    <location>
        <begin position="23"/>
        <end position="99"/>
    </location>
</feature>
<dbReference type="SFLD" id="SFLDG01114">
    <property type="entry name" value="phosphomethylpyrimidine_syntha"/>
    <property type="match status" value="1"/>
</dbReference>
<dbReference type="FunFam" id="3.20.20.540:FF:000001">
    <property type="entry name" value="Phosphomethylpyrimidine synthase"/>
    <property type="match status" value="1"/>
</dbReference>
<dbReference type="PANTHER" id="PTHR30557:SF1">
    <property type="entry name" value="PHOSPHOMETHYLPYRIMIDINE SYNTHASE, CHLOROPLASTIC"/>
    <property type="match status" value="1"/>
</dbReference>
<dbReference type="GO" id="GO:0070284">
    <property type="term" value="F:phosphomethylpyrimidine synthase activity"/>
    <property type="evidence" value="ECO:0007669"/>
    <property type="project" value="UniProtKB-EC"/>
</dbReference>
<dbReference type="SFLD" id="SFLDF00407">
    <property type="entry name" value="phosphomethylpyrimidine_syntha"/>
    <property type="match status" value="1"/>
</dbReference>
<dbReference type="GO" id="GO:0046872">
    <property type="term" value="F:metal ion binding"/>
    <property type="evidence" value="ECO:0007669"/>
    <property type="project" value="UniProtKB-KW"/>
</dbReference>
<evidence type="ECO:0000256" key="1">
    <source>
        <dbReference type="ARBA" id="ARBA00001966"/>
    </source>
</evidence>
<evidence type="ECO:0000313" key="13">
    <source>
        <dbReference type="EMBL" id="VAW51101.1"/>
    </source>
</evidence>
<evidence type="ECO:0000256" key="9">
    <source>
        <dbReference type="ARBA" id="ARBA00023014"/>
    </source>
</evidence>
<evidence type="ECO:0000256" key="11">
    <source>
        <dbReference type="SAM" id="MobiDB-lite"/>
    </source>
</evidence>
<dbReference type="AlphaFoldDB" id="A0A3B0W718"/>
<dbReference type="InterPro" id="IPR038521">
    <property type="entry name" value="ThiC/Bza_core_dom"/>
</dbReference>
<keyword evidence="7" id="KW-0784">Thiamine biosynthesis</keyword>
<protein>
    <submittedName>
        <fullName evidence="13">Phosphomethylpyrimidine synthase ThiC</fullName>
        <ecNumber evidence="13">4.1.99.17</ecNumber>
    </submittedName>
</protein>
<dbReference type="GO" id="GO:0005829">
    <property type="term" value="C:cytosol"/>
    <property type="evidence" value="ECO:0007669"/>
    <property type="project" value="TreeGrafter"/>
</dbReference>
<evidence type="ECO:0000256" key="3">
    <source>
        <dbReference type="ARBA" id="ARBA00022485"/>
    </source>
</evidence>
<dbReference type="InterPro" id="IPR025747">
    <property type="entry name" value="ThiC-associated_dom"/>
</dbReference>
<dbReference type="GO" id="GO:0051539">
    <property type="term" value="F:4 iron, 4 sulfur cluster binding"/>
    <property type="evidence" value="ECO:0007669"/>
    <property type="project" value="UniProtKB-KW"/>
</dbReference>
<dbReference type="InterPro" id="IPR002817">
    <property type="entry name" value="ThiC/BzaA/B"/>
</dbReference>
<accession>A0A3B0W718</accession>
<gene>
    <name evidence="13" type="ORF">MNBD_GAMMA05-978</name>
</gene>
<comment type="cofactor">
    <cofactor evidence="1">
        <name>[4Fe-4S] cluster</name>
        <dbReference type="ChEBI" id="CHEBI:49883"/>
    </cofactor>
</comment>
<comment type="function">
    <text evidence="2">Catalyzes the synthesis of the hydroxymethylpyrimidine phosphate (HMP-P) moiety of thiamine from aminoimidazole ribotide (AIR) in a radical S-adenosyl-L-methionine (SAM)-dependent reaction.</text>
</comment>
<dbReference type="PANTHER" id="PTHR30557">
    <property type="entry name" value="THIAMINE BIOSYNTHESIS PROTEIN THIC"/>
    <property type="match status" value="1"/>
</dbReference>
<name>A0A3B0W718_9ZZZZ</name>
<keyword evidence="9" id="KW-0411">Iron-sulfur</keyword>
<keyword evidence="5" id="KW-0479">Metal-binding</keyword>
<dbReference type="EMBL" id="UOFE01000013">
    <property type="protein sequence ID" value="VAW51101.1"/>
    <property type="molecule type" value="Genomic_DNA"/>
</dbReference>
<dbReference type="Pfam" id="PF13667">
    <property type="entry name" value="ThiC-associated"/>
    <property type="match status" value="1"/>
</dbReference>
<dbReference type="InterPro" id="IPR037509">
    <property type="entry name" value="ThiC"/>
</dbReference>
<dbReference type="Gene3D" id="3.20.20.540">
    <property type="entry name" value="Radical SAM ThiC family, central domain"/>
    <property type="match status" value="1"/>
</dbReference>
<dbReference type="NCBIfam" id="NF006763">
    <property type="entry name" value="PRK09284.1"/>
    <property type="match status" value="1"/>
</dbReference>
<dbReference type="HAMAP" id="MF_00089">
    <property type="entry name" value="ThiC"/>
    <property type="match status" value="1"/>
</dbReference>
<keyword evidence="4" id="KW-0949">S-adenosyl-L-methionine</keyword>
<dbReference type="Gene3D" id="6.10.250.620">
    <property type="match status" value="1"/>
</dbReference>
<keyword evidence="3" id="KW-0004">4Fe-4S</keyword>
<evidence type="ECO:0000256" key="8">
    <source>
        <dbReference type="ARBA" id="ARBA00023004"/>
    </source>
</evidence>
<reference evidence="13" key="1">
    <citation type="submission" date="2018-06" db="EMBL/GenBank/DDBJ databases">
        <authorList>
            <person name="Zhirakovskaya E."/>
        </authorList>
    </citation>
    <scope>NUCLEOTIDE SEQUENCE</scope>
</reference>
<dbReference type="Pfam" id="PF01964">
    <property type="entry name" value="ThiC_Rad_SAM"/>
    <property type="match status" value="1"/>
</dbReference>